<dbReference type="EMBL" id="LGUF01000007">
    <property type="protein sequence ID" value="KON85774.1"/>
    <property type="molecule type" value="Genomic_DNA"/>
</dbReference>
<evidence type="ECO:0000313" key="2">
    <source>
        <dbReference type="Proteomes" id="UP000037109"/>
    </source>
</evidence>
<comment type="caution">
    <text evidence="1">The sequence shown here is derived from an EMBL/GenBank/DDBJ whole genome shotgun (WGS) entry which is preliminary data.</text>
</comment>
<keyword evidence="2" id="KW-1185">Reference proteome</keyword>
<protein>
    <submittedName>
        <fullName evidence="1">Uncharacterized protein</fullName>
    </submittedName>
</protein>
<reference evidence="2" key="1">
    <citation type="submission" date="2015-07" db="EMBL/GenBank/DDBJ databases">
        <title>Fjat-10036 dsm4.</title>
        <authorList>
            <person name="Liu B."/>
            <person name="Wang J."/>
            <person name="Zhu Y."/>
            <person name="Liu G."/>
            <person name="Chen Q."/>
            <person name="Chen Z."/>
            <person name="Lan J."/>
            <person name="Che J."/>
            <person name="Ge C."/>
            <person name="Shi H."/>
            <person name="Pan Z."/>
            <person name="Liu X."/>
        </authorList>
    </citation>
    <scope>NUCLEOTIDE SEQUENCE [LARGE SCALE GENOMIC DNA]</scope>
    <source>
        <strain evidence="2">DSM 4</strain>
    </source>
</reference>
<dbReference type="Proteomes" id="UP000037109">
    <property type="component" value="Unassembled WGS sequence"/>
</dbReference>
<name>A0A0M0G7E8_SPOGL</name>
<gene>
    <name evidence="1" type="ORF">AF332_02355</name>
</gene>
<proteinExistence type="predicted"/>
<sequence length="159" mass="18355">MLNMLHGLKDIHTVISNYRKVGGVAEATIIRLTSGESYQNPVFMNIDMSKGQYVSLCFIDENGTNIIAHIDQIAVIKGLEHKLICQLNNNYVKQFLVNETLQYLEKLCEINNGFITPTFKKETFKLVRDISVKELKKRNFDLPFQIEDNLIQLNERMFA</sequence>
<accession>A0A0M0G7E8</accession>
<dbReference type="PATRIC" id="fig|1459.3.peg.492"/>
<dbReference type="RefSeq" id="WP_053433168.1">
    <property type="nucleotide sequence ID" value="NZ_LGUF01000007.1"/>
</dbReference>
<evidence type="ECO:0000313" key="1">
    <source>
        <dbReference type="EMBL" id="KON85774.1"/>
    </source>
</evidence>
<organism evidence="1 2">
    <name type="scientific">Sporosarcina globispora</name>
    <name type="common">Bacillus globisporus</name>
    <dbReference type="NCBI Taxonomy" id="1459"/>
    <lineage>
        <taxon>Bacteria</taxon>
        <taxon>Bacillati</taxon>
        <taxon>Bacillota</taxon>
        <taxon>Bacilli</taxon>
        <taxon>Bacillales</taxon>
        <taxon>Caryophanaceae</taxon>
        <taxon>Sporosarcina</taxon>
    </lineage>
</organism>
<dbReference type="AlphaFoldDB" id="A0A0M0G7E8"/>
<dbReference type="OrthoDB" id="2381857at2"/>